<evidence type="ECO:0000256" key="10">
    <source>
        <dbReference type="ARBA" id="ARBA00023172"/>
    </source>
</evidence>
<keyword evidence="9" id="KW-0238">DNA-binding</keyword>
<comment type="caution">
    <text evidence="12">The sequence shown here is derived from an EMBL/GenBank/DDBJ whole genome shotgun (WGS) entry which is preliminary data.</text>
</comment>
<dbReference type="Pfam" id="PF02075">
    <property type="entry name" value="RuvC"/>
    <property type="match status" value="1"/>
</dbReference>
<dbReference type="FunFam" id="3.30.420.10:FF:000002">
    <property type="entry name" value="Crossover junction endodeoxyribonuclease RuvC"/>
    <property type="match status" value="1"/>
</dbReference>
<evidence type="ECO:0000256" key="8">
    <source>
        <dbReference type="ARBA" id="ARBA00022842"/>
    </source>
</evidence>
<dbReference type="PANTHER" id="PTHR30194:SF3">
    <property type="entry name" value="CROSSOVER JUNCTION ENDODEOXYRIBONUCLEASE RUVC"/>
    <property type="match status" value="1"/>
</dbReference>
<keyword evidence="2" id="KW-0963">Cytoplasm</keyword>
<dbReference type="PANTHER" id="PTHR30194">
    <property type="entry name" value="CROSSOVER JUNCTION ENDODEOXYRIBONUCLEASE RUVC"/>
    <property type="match status" value="1"/>
</dbReference>
<dbReference type="InterPro" id="IPR002176">
    <property type="entry name" value="X-over_junc_endoDNase_RuvC"/>
</dbReference>
<keyword evidence="3" id="KW-0540">Nuclease</keyword>
<evidence type="ECO:0000256" key="11">
    <source>
        <dbReference type="ARBA" id="ARBA00023204"/>
    </source>
</evidence>
<keyword evidence="4" id="KW-0479">Metal-binding</keyword>
<keyword evidence="7" id="KW-0378">Hydrolase</keyword>
<dbReference type="InterPro" id="IPR012337">
    <property type="entry name" value="RNaseH-like_sf"/>
</dbReference>
<dbReference type="GO" id="GO:0004520">
    <property type="term" value="F:DNA endonuclease activity"/>
    <property type="evidence" value="ECO:0007669"/>
    <property type="project" value="InterPro"/>
</dbReference>
<proteinExistence type="inferred from homology"/>
<keyword evidence="10" id="KW-0233">DNA recombination</keyword>
<evidence type="ECO:0000313" key="12">
    <source>
        <dbReference type="EMBL" id="GAF70833.1"/>
    </source>
</evidence>
<gene>
    <name evidence="12" type="ORF">S01H1_17302</name>
</gene>
<dbReference type="SUPFAM" id="SSF53098">
    <property type="entry name" value="Ribonuclease H-like"/>
    <property type="match status" value="1"/>
</dbReference>
<organism evidence="12">
    <name type="scientific">marine sediment metagenome</name>
    <dbReference type="NCBI Taxonomy" id="412755"/>
    <lineage>
        <taxon>unclassified sequences</taxon>
        <taxon>metagenomes</taxon>
        <taxon>ecological metagenomes</taxon>
    </lineage>
</organism>
<sequence length="138" mass="14863">AVAYGALKIRRGRPLSERLRQIYDGIAGVIADWQPAEVAVEDFLVGHVRAAVAIGEARAVVLLAAAQADLPVSQYQPAQVKQFVTSYGGSQKVQVQEMVRLLLGLDEAPEPSDAADALAVALCHCYQRRQELLEHSSG</sequence>
<dbReference type="GO" id="GO:0003677">
    <property type="term" value="F:DNA binding"/>
    <property type="evidence" value="ECO:0007669"/>
    <property type="project" value="UniProtKB-KW"/>
</dbReference>
<keyword evidence="8" id="KW-0460">Magnesium</keyword>
<evidence type="ECO:0000256" key="7">
    <source>
        <dbReference type="ARBA" id="ARBA00022801"/>
    </source>
</evidence>
<dbReference type="Gene3D" id="3.30.420.10">
    <property type="entry name" value="Ribonuclease H-like superfamily/Ribonuclease H"/>
    <property type="match status" value="1"/>
</dbReference>
<dbReference type="GO" id="GO:0016787">
    <property type="term" value="F:hydrolase activity"/>
    <property type="evidence" value="ECO:0007669"/>
    <property type="project" value="UniProtKB-KW"/>
</dbReference>
<keyword evidence="5" id="KW-0255">Endonuclease</keyword>
<keyword evidence="11" id="KW-0234">DNA repair</keyword>
<accession>X0RPX1</accession>
<evidence type="ECO:0000256" key="9">
    <source>
        <dbReference type="ARBA" id="ARBA00023125"/>
    </source>
</evidence>
<feature type="non-terminal residue" evidence="12">
    <location>
        <position position="1"/>
    </location>
</feature>
<evidence type="ECO:0000256" key="6">
    <source>
        <dbReference type="ARBA" id="ARBA00022763"/>
    </source>
</evidence>
<dbReference type="GO" id="GO:0046872">
    <property type="term" value="F:metal ion binding"/>
    <property type="evidence" value="ECO:0007669"/>
    <property type="project" value="UniProtKB-KW"/>
</dbReference>
<name>X0RPX1_9ZZZZ</name>
<dbReference type="GO" id="GO:0006310">
    <property type="term" value="P:DNA recombination"/>
    <property type="evidence" value="ECO:0007669"/>
    <property type="project" value="UniProtKB-KW"/>
</dbReference>
<evidence type="ECO:0000256" key="5">
    <source>
        <dbReference type="ARBA" id="ARBA00022759"/>
    </source>
</evidence>
<dbReference type="EMBL" id="BARS01009169">
    <property type="protein sequence ID" value="GAF70833.1"/>
    <property type="molecule type" value="Genomic_DNA"/>
</dbReference>
<dbReference type="PRINTS" id="PR00696">
    <property type="entry name" value="RSOLVASERUVC"/>
</dbReference>
<dbReference type="AlphaFoldDB" id="X0RPX1"/>
<comment type="similarity">
    <text evidence="1">Belongs to the RuvC family.</text>
</comment>
<evidence type="ECO:0000256" key="4">
    <source>
        <dbReference type="ARBA" id="ARBA00022723"/>
    </source>
</evidence>
<evidence type="ECO:0000256" key="3">
    <source>
        <dbReference type="ARBA" id="ARBA00022722"/>
    </source>
</evidence>
<reference evidence="12" key="1">
    <citation type="journal article" date="2014" name="Front. Microbiol.">
        <title>High frequency of phylogenetically diverse reductive dehalogenase-homologous genes in deep subseafloor sedimentary metagenomes.</title>
        <authorList>
            <person name="Kawai M."/>
            <person name="Futagami T."/>
            <person name="Toyoda A."/>
            <person name="Takaki Y."/>
            <person name="Nishi S."/>
            <person name="Hori S."/>
            <person name="Arai W."/>
            <person name="Tsubouchi T."/>
            <person name="Morono Y."/>
            <person name="Uchiyama I."/>
            <person name="Ito T."/>
            <person name="Fujiyama A."/>
            <person name="Inagaki F."/>
            <person name="Takami H."/>
        </authorList>
    </citation>
    <scope>NUCLEOTIDE SEQUENCE</scope>
    <source>
        <strain evidence="12">Expedition CK06-06</strain>
    </source>
</reference>
<keyword evidence="6" id="KW-0227">DNA damage</keyword>
<dbReference type="GO" id="GO:0006281">
    <property type="term" value="P:DNA repair"/>
    <property type="evidence" value="ECO:0007669"/>
    <property type="project" value="UniProtKB-KW"/>
</dbReference>
<evidence type="ECO:0000256" key="2">
    <source>
        <dbReference type="ARBA" id="ARBA00022490"/>
    </source>
</evidence>
<dbReference type="InterPro" id="IPR036397">
    <property type="entry name" value="RNaseH_sf"/>
</dbReference>
<protein>
    <submittedName>
        <fullName evidence="12">Uncharacterized protein</fullName>
    </submittedName>
</protein>
<dbReference type="HAMAP" id="MF_00034">
    <property type="entry name" value="RuvC"/>
    <property type="match status" value="1"/>
</dbReference>
<evidence type="ECO:0000256" key="1">
    <source>
        <dbReference type="ARBA" id="ARBA00009518"/>
    </source>
</evidence>